<evidence type="ECO:0000256" key="3">
    <source>
        <dbReference type="ARBA" id="ARBA00023136"/>
    </source>
</evidence>
<evidence type="ECO:0000256" key="4">
    <source>
        <dbReference type="ARBA" id="ARBA00023237"/>
    </source>
</evidence>
<keyword evidence="4" id="KW-0998">Cell outer membrane</keyword>
<accession>A0A645I1L1</accession>
<evidence type="ECO:0000259" key="5">
    <source>
        <dbReference type="Pfam" id="PF07980"/>
    </source>
</evidence>
<protein>
    <recommendedName>
        <fullName evidence="5">RagB/SusD domain-containing protein</fullName>
    </recommendedName>
</protein>
<evidence type="ECO:0000313" key="6">
    <source>
        <dbReference type="EMBL" id="MPN45187.1"/>
    </source>
</evidence>
<dbReference type="Pfam" id="PF07980">
    <property type="entry name" value="SusD_RagB"/>
    <property type="match status" value="1"/>
</dbReference>
<sequence length="76" mass="9040">MRHELAYENHRWSDLKRTGLVKEVMTAHGQRIKELHPWVKATNNDGCYIIDDFRMIYAIPTREIDINNLLEQNPGY</sequence>
<keyword evidence="3" id="KW-0472">Membrane</keyword>
<name>A0A645I1L1_9ZZZZ</name>
<evidence type="ECO:0000256" key="2">
    <source>
        <dbReference type="ARBA" id="ARBA00022729"/>
    </source>
</evidence>
<dbReference type="InterPro" id="IPR012944">
    <property type="entry name" value="SusD_RagB_dom"/>
</dbReference>
<dbReference type="EMBL" id="VSSQ01104880">
    <property type="protein sequence ID" value="MPN45187.1"/>
    <property type="molecule type" value="Genomic_DNA"/>
</dbReference>
<feature type="domain" description="RagB/SusD" evidence="5">
    <location>
        <begin position="2"/>
        <end position="76"/>
    </location>
</feature>
<organism evidence="6">
    <name type="scientific">bioreactor metagenome</name>
    <dbReference type="NCBI Taxonomy" id="1076179"/>
    <lineage>
        <taxon>unclassified sequences</taxon>
        <taxon>metagenomes</taxon>
        <taxon>ecological metagenomes</taxon>
    </lineage>
</organism>
<dbReference type="SUPFAM" id="SSF48452">
    <property type="entry name" value="TPR-like"/>
    <property type="match status" value="1"/>
</dbReference>
<comment type="caution">
    <text evidence="6">The sequence shown here is derived from an EMBL/GenBank/DDBJ whole genome shotgun (WGS) entry which is preliminary data.</text>
</comment>
<dbReference type="Gene3D" id="1.25.40.390">
    <property type="match status" value="1"/>
</dbReference>
<proteinExistence type="predicted"/>
<keyword evidence="2" id="KW-0732">Signal</keyword>
<dbReference type="InterPro" id="IPR011990">
    <property type="entry name" value="TPR-like_helical_dom_sf"/>
</dbReference>
<reference evidence="6" key="1">
    <citation type="submission" date="2019-08" db="EMBL/GenBank/DDBJ databases">
        <authorList>
            <person name="Kucharzyk K."/>
            <person name="Murdoch R.W."/>
            <person name="Higgins S."/>
            <person name="Loffler F."/>
        </authorList>
    </citation>
    <scope>NUCLEOTIDE SEQUENCE</scope>
</reference>
<dbReference type="AlphaFoldDB" id="A0A645I1L1"/>
<dbReference type="GO" id="GO:0009279">
    <property type="term" value="C:cell outer membrane"/>
    <property type="evidence" value="ECO:0007669"/>
    <property type="project" value="UniProtKB-SubCell"/>
</dbReference>
<evidence type="ECO:0000256" key="1">
    <source>
        <dbReference type="ARBA" id="ARBA00004442"/>
    </source>
</evidence>
<comment type="subcellular location">
    <subcellularLocation>
        <location evidence="1">Cell outer membrane</location>
    </subcellularLocation>
</comment>
<gene>
    <name evidence="6" type="ORF">SDC9_192754</name>
</gene>